<evidence type="ECO:0000256" key="6">
    <source>
        <dbReference type="ARBA" id="ARBA00038999"/>
    </source>
</evidence>
<protein>
    <recommendedName>
        <fullName evidence="6">mitogen-activated protein kinase kinase</fullName>
        <ecNumber evidence="6">2.7.12.2</ecNumber>
    </recommendedName>
</protein>
<dbReference type="GO" id="GO:0005524">
    <property type="term" value="F:ATP binding"/>
    <property type="evidence" value="ECO:0007669"/>
    <property type="project" value="UniProtKB-KW"/>
</dbReference>
<comment type="catalytic activity">
    <reaction evidence="7">
        <text>L-seryl-[protein] + ATP = O-phospho-L-seryl-[protein] + ADP + H(+)</text>
        <dbReference type="Rhea" id="RHEA:17989"/>
        <dbReference type="Rhea" id="RHEA-COMP:9863"/>
        <dbReference type="Rhea" id="RHEA-COMP:11604"/>
        <dbReference type="ChEBI" id="CHEBI:15378"/>
        <dbReference type="ChEBI" id="CHEBI:29999"/>
        <dbReference type="ChEBI" id="CHEBI:30616"/>
        <dbReference type="ChEBI" id="CHEBI:83421"/>
        <dbReference type="ChEBI" id="CHEBI:456216"/>
        <dbReference type="EC" id="2.7.12.2"/>
    </reaction>
</comment>
<dbReference type="EC" id="2.7.12.2" evidence="6"/>
<name>A0A914E6H1_9BILA</name>
<dbReference type="InterPro" id="IPR000719">
    <property type="entry name" value="Prot_kinase_dom"/>
</dbReference>
<dbReference type="PANTHER" id="PTHR48013">
    <property type="entry name" value="DUAL SPECIFICITY MITOGEN-ACTIVATED PROTEIN KINASE KINASE 5-RELATED"/>
    <property type="match status" value="1"/>
</dbReference>
<evidence type="ECO:0000256" key="4">
    <source>
        <dbReference type="ARBA" id="ARBA00022840"/>
    </source>
</evidence>
<evidence type="ECO:0000259" key="10">
    <source>
        <dbReference type="PROSITE" id="PS50011"/>
    </source>
</evidence>
<dbReference type="Proteomes" id="UP000887540">
    <property type="component" value="Unplaced"/>
</dbReference>
<keyword evidence="2" id="KW-0547">Nucleotide-binding</keyword>
<dbReference type="PANTHER" id="PTHR48013:SF9">
    <property type="entry name" value="DUAL SPECIFICITY MITOGEN-ACTIVATED PROTEIN KINASE KINASE 5"/>
    <property type="match status" value="1"/>
</dbReference>
<feature type="domain" description="Protein kinase" evidence="10">
    <location>
        <begin position="1"/>
        <end position="278"/>
    </location>
</feature>
<organism evidence="11 12">
    <name type="scientific">Acrobeloides nanus</name>
    <dbReference type="NCBI Taxonomy" id="290746"/>
    <lineage>
        <taxon>Eukaryota</taxon>
        <taxon>Metazoa</taxon>
        <taxon>Ecdysozoa</taxon>
        <taxon>Nematoda</taxon>
        <taxon>Chromadorea</taxon>
        <taxon>Rhabditida</taxon>
        <taxon>Tylenchina</taxon>
        <taxon>Cephalobomorpha</taxon>
        <taxon>Cephaloboidea</taxon>
        <taxon>Cephalobidae</taxon>
        <taxon>Acrobeloides</taxon>
    </lineage>
</organism>
<dbReference type="WBParaSite" id="ACRNAN_scaffold567.g27014.t1">
    <property type="protein sequence ID" value="ACRNAN_scaffold567.g27014.t1"/>
    <property type="gene ID" value="ACRNAN_scaffold567.g27014"/>
</dbReference>
<evidence type="ECO:0000313" key="12">
    <source>
        <dbReference type="WBParaSite" id="ACRNAN_scaffold567.g27014.t1"/>
    </source>
</evidence>
<reference evidence="12" key="1">
    <citation type="submission" date="2022-11" db="UniProtKB">
        <authorList>
            <consortium name="WormBaseParasite"/>
        </authorList>
    </citation>
    <scope>IDENTIFICATION</scope>
</reference>
<evidence type="ECO:0000256" key="3">
    <source>
        <dbReference type="ARBA" id="ARBA00022777"/>
    </source>
</evidence>
<dbReference type="GO" id="GO:0004708">
    <property type="term" value="F:MAP kinase kinase activity"/>
    <property type="evidence" value="ECO:0007669"/>
    <property type="project" value="UniProtKB-EC"/>
</dbReference>
<proteinExistence type="inferred from homology"/>
<dbReference type="SUPFAM" id="SSF56112">
    <property type="entry name" value="Protein kinase-like (PK-like)"/>
    <property type="match status" value="1"/>
</dbReference>
<dbReference type="Gene3D" id="3.30.200.20">
    <property type="entry name" value="Phosphorylase Kinase, domain 1"/>
    <property type="match status" value="1"/>
</dbReference>
<keyword evidence="11" id="KW-1185">Reference proteome</keyword>
<comment type="catalytic activity">
    <reaction evidence="8">
        <text>L-threonyl-[protein] + ATP = O-phospho-L-threonyl-[protein] + ADP + H(+)</text>
        <dbReference type="Rhea" id="RHEA:46608"/>
        <dbReference type="Rhea" id="RHEA-COMP:11060"/>
        <dbReference type="Rhea" id="RHEA-COMP:11605"/>
        <dbReference type="ChEBI" id="CHEBI:15378"/>
        <dbReference type="ChEBI" id="CHEBI:30013"/>
        <dbReference type="ChEBI" id="CHEBI:30616"/>
        <dbReference type="ChEBI" id="CHEBI:61977"/>
        <dbReference type="ChEBI" id="CHEBI:456216"/>
        <dbReference type="EC" id="2.7.12.2"/>
    </reaction>
</comment>
<dbReference type="Pfam" id="PF00069">
    <property type="entry name" value="Pkinase"/>
    <property type="match status" value="2"/>
</dbReference>
<evidence type="ECO:0000256" key="8">
    <source>
        <dbReference type="ARBA" id="ARBA00049299"/>
    </source>
</evidence>
<keyword evidence="1" id="KW-0808">Transferase</keyword>
<dbReference type="PROSITE" id="PS50011">
    <property type="entry name" value="PROTEIN_KINASE_DOM"/>
    <property type="match status" value="1"/>
</dbReference>
<evidence type="ECO:0000313" key="11">
    <source>
        <dbReference type="Proteomes" id="UP000887540"/>
    </source>
</evidence>
<sequence>MAETNLDDKLNELKFPKDPTIYKYNTKDFEYVDIIESSRHIVKEFLYKPLKIKMAVKTIRIPHNRYGDNESNEKLTRLKREINNFRQLSHHPNIVDFYGLCFNDGEVMICMELMDMSLYDLYLIVHDNNVVFPEKILGYITIQILEALGYYSLASTFVGTIAYWPPERFEKNDQPNTDVDVRYDVRSDIWSLGITLAETAYGSLPFLDENGHPIMRDNNRQENIVTIQNCIIKAKPDEIIQLCFGKTYSRDFVDFVNSCLQKYEKRPKYDKLRETEFYSRFIQKENVKQEDMANFIKQFEDNMDGVE</sequence>
<evidence type="ECO:0000256" key="5">
    <source>
        <dbReference type="ARBA" id="ARBA00038035"/>
    </source>
</evidence>
<evidence type="ECO:0000256" key="9">
    <source>
        <dbReference type="ARBA" id="ARBA00051693"/>
    </source>
</evidence>
<keyword evidence="3" id="KW-0418">Kinase</keyword>
<accession>A0A914E6H1</accession>
<dbReference type="Gene3D" id="1.10.510.10">
    <property type="entry name" value="Transferase(Phosphotransferase) domain 1"/>
    <property type="match status" value="1"/>
</dbReference>
<dbReference type="AlphaFoldDB" id="A0A914E6H1"/>
<comment type="similarity">
    <text evidence="5">Belongs to the protein kinase superfamily. STE Ser/Thr protein kinase family. MAP kinase kinase subfamily.</text>
</comment>
<keyword evidence="4" id="KW-0067">ATP-binding</keyword>
<evidence type="ECO:0000256" key="2">
    <source>
        <dbReference type="ARBA" id="ARBA00022741"/>
    </source>
</evidence>
<dbReference type="InterPro" id="IPR011009">
    <property type="entry name" value="Kinase-like_dom_sf"/>
</dbReference>
<evidence type="ECO:0000256" key="7">
    <source>
        <dbReference type="ARBA" id="ARBA00049014"/>
    </source>
</evidence>
<evidence type="ECO:0000256" key="1">
    <source>
        <dbReference type="ARBA" id="ARBA00022679"/>
    </source>
</evidence>
<comment type="catalytic activity">
    <reaction evidence="9">
        <text>L-tyrosyl-[protein] + ATP = O-phospho-L-tyrosyl-[protein] + ADP + H(+)</text>
        <dbReference type="Rhea" id="RHEA:10596"/>
        <dbReference type="Rhea" id="RHEA-COMP:10136"/>
        <dbReference type="Rhea" id="RHEA-COMP:20101"/>
        <dbReference type="ChEBI" id="CHEBI:15378"/>
        <dbReference type="ChEBI" id="CHEBI:30616"/>
        <dbReference type="ChEBI" id="CHEBI:46858"/>
        <dbReference type="ChEBI" id="CHEBI:61978"/>
        <dbReference type="ChEBI" id="CHEBI:456216"/>
        <dbReference type="EC" id="2.7.12.2"/>
    </reaction>
</comment>